<proteinExistence type="inferred from homology"/>
<name>A0AAD8LMU5_BABGI</name>
<protein>
    <recommendedName>
        <fullName evidence="4">60S ribosomal protein L13</fullName>
    </recommendedName>
</protein>
<dbReference type="PROSITE" id="PS01104">
    <property type="entry name" value="RIBOSOMAL_L13E"/>
    <property type="match status" value="1"/>
</dbReference>
<dbReference type="Pfam" id="PF01294">
    <property type="entry name" value="Ribosomal_L13e"/>
    <property type="match status" value="1"/>
</dbReference>
<comment type="caution">
    <text evidence="6">The sequence shown here is derived from an EMBL/GenBank/DDBJ whole genome shotgun (WGS) entry which is preliminary data.</text>
</comment>
<evidence type="ECO:0000256" key="5">
    <source>
        <dbReference type="SAM" id="MobiDB-lite"/>
    </source>
</evidence>
<dbReference type="PANTHER" id="PTHR11722:SF0">
    <property type="entry name" value="LARGE RIBOSOMAL SUBUNIT PROTEIN EL13"/>
    <property type="match status" value="1"/>
</dbReference>
<keyword evidence="3 4" id="KW-0687">Ribonucleoprotein</keyword>
<dbReference type="GO" id="GO:0003723">
    <property type="term" value="F:RNA binding"/>
    <property type="evidence" value="ECO:0007669"/>
    <property type="project" value="TreeGrafter"/>
</dbReference>
<dbReference type="GO" id="GO:0003735">
    <property type="term" value="F:structural constituent of ribosome"/>
    <property type="evidence" value="ECO:0007669"/>
    <property type="project" value="InterPro"/>
</dbReference>
<evidence type="ECO:0000256" key="2">
    <source>
        <dbReference type="ARBA" id="ARBA00022980"/>
    </source>
</evidence>
<accession>A0AAD8LMU5</accession>
<comment type="similarity">
    <text evidence="1 4">Belongs to the eukaryotic ribosomal protein eL13 family.</text>
</comment>
<keyword evidence="7" id="KW-1185">Reference proteome</keyword>
<keyword evidence="2 4" id="KW-0689">Ribosomal protein</keyword>
<evidence type="ECO:0000313" key="7">
    <source>
        <dbReference type="Proteomes" id="UP001230268"/>
    </source>
</evidence>
<dbReference type="InterPro" id="IPR018256">
    <property type="entry name" value="Ribosomal_eL13_CS"/>
</dbReference>
<evidence type="ECO:0000256" key="1">
    <source>
        <dbReference type="ARBA" id="ARBA00005640"/>
    </source>
</evidence>
<gene>
    <name evidence="6" type="ORF">BgAZ_400860</name>
</gene>
<reference evidence="6" key="1">
    <citation type="submission" date="2023-08" db="EMBL/GenBank/DDBJ databases">
        <title>Draft sequence of the Babesia gibsoni genome.</title>
        <authorList>
            <person name="Yamagishi J.Y."/>
            <person name="Xuan X.X."/>
        </authorList>
    </citation>
    <scope>NUCLEOTIDE SEQUENCE</scope>
    <source>
        <strain evidence="6">Azabu</strain>
    </source>
</reference>
<evidence type="ECO:0000256" key="3">
    <source>
        <dbReference type="ARBA" id="ARBA00023274"/>
    </source>
</evidence>
<evidence type="ECO:0000256" key="4">
    <source>
        <dbReference type="RuleBase" id="RU000572"/>
    </source>
</evidence>
<dbReference type="InterPro" id="IPR001380">
    <property type="entry name" value="Ribosomal_eL13"/>
</dbReference>
<dbReference type="AlphaFoldDB" id="A0AAD8LMU5"/>
<feature type="compositionally biased region" description="Basic residues" evidence="5">
    <location>
        <begin position="188"/>
        <end position="202"/>
    </location>
</feature>
<dbReference type="GO" id="GO:0022625">
    <property type="term" value="C:cytosolic large ribosomal subunit"/>
    <property type="evidence" value="ECO:0007669"/>
    <property type="project" value="TreeGrafter"/>
</dbReference>
<dbReference type="PANTHER" id="PTHR11722">
    <property type="entry name" value="60S RIBOSOMAL PROTEIN L13"/>
    <property type="match status" value="1"/>
</dbReference>
<evidence type="ECO:0000313" key="6">
    <source>
        <dbReference type="EMBL" id="KAK1442056.1"/>
    </source>
</evidence>
<sequence>MKHNNVLHNVHRVKCSGKYIKAELDQAGRKKARLLARRKKAAKAGVTPVGYLRPMVHMPSRRYNYKVRLGRGFTLQELKAAGIGKKVAMSIGIAVDHRRCNRNAESLNMNVQRLKTYLSKLVLIPRKKGVKKGFSGIPDDTPRDKLASMVLKQQKIKEVMPVVQPFTAEAPRAVTAQDTEGSTYQRLRQARKAARAKKSAEE</sequence>
<organism evidence="6 7">
    <name type="scientific">Babesia gibsoni</name>
    <dbReference type="NCBI Taxonomy" id="33632"/>
    <lineage>
        <taxon>Eukaryota</taxon>
        <taxon>Sar</taxon>
        <taxon>Alveolata</taxon>
        <taxon>Apicomplexa</taxon>
        <taxon>Aconoidasida</taxon>
        <taxon>Piroplasmida</taxon>
        <taxon>Babesiidae</taxon>
        <taxon>Babesia</taxon>
    </lineage>
</organism>
<dbReference type="EMBL" id="JAVEPI010000004">
    <property type="protein sequence ID" value="KAK1442056.1"/>
    <property type="molecule type" value="Genomic_DNA"/>
</dbReference>
<dbReference type="HAMAP" id="MF_00499">
    <property type="entry name" value="Ribosomal_eL13"/>
    <property type="match status" value="1"/>
</dbReference>
<dbReference type="GO" id="GO:0006412">
    <property type="term" value="P:translation"/>
    <property type="evidence" value="ECO:0007669"/>
    <property type="project" value="InterPro"/>
</dbReference>
<dbReference type="Proteomes" id="UP001230268">
    <property type="component" value="Unassembled WGS sequence"/>
</dbReference>
<feature type="region of interest" description="Disordered" evidence="5">
    <location>
        <begin position="170"/>
        <end position="202"/>
    </location>
</feature>